<evidence type="ECO:0000313" key="2">
    <source>
        <dbReference type="EMBL" id="ETX08274.1"/>
    </source>
</evidence>
<feature type="domain" description="Glycosyltransferase subfamily 4-like N-terminal" evidence="1">
    <location>
        <begin position="91"/>
        <end position="245"/>
    </location>
</feature>
<dbReference type="Gene3D" id="3.40.50.2000">
    <property type="entry name" value="Glycogen Phosphorylase B"/>
    <property type="match status" value="2"/>
</dbReference>
<dbReference type="PANTHER" id="PTHR12526:SF600">
    <property type="entry name" value="GLYCOSYL TRANSFERASE GROUP 1"/>
    <property type="match status" value="1"/>
</dbReference>
<name>W4MD87_9BACT</name>
<evidence type="ECO:0000313" key="3">
    <source>
        <dbReference type="Proteomes" id="UP000019140"/>
    </source>
</evidence>
<dbReference type="PANTHER" id="PTHR12526">
    <property type="entry name" value="GLYCOSYLTRANSFERASE"/>
    <property type="match status" value="1"/>
</dbReference>
<proteinExistence type="predicted"/>
<dbReference type="Pfam" id="PF13439">
    <property type="entry name" value="Glyco_transf_4"/>
    <property type="match status" value="1"/>
</dbReference>
<gene>
    <name evidence="2" type="ORF">ETSY2_06350</name>
</gene>
<dbReference type="AlphaFoldDB" id="W4MD87"/>
<protein>
    <recommendedName>
        <fullName evidence="1">Glycosyltransferase subfamily 4-like N-terminal domain-containing protein</fullName>
    </recommendedName>
</protein>
<sequence>MKTVLMIAYYFPPSGVSGIYRTMRFLKFLPECGWRPVVLTLRPDAYEAGEPRDDSLLERLPADLTVIRTAECRILEGLQRLRRLRRQTQTVVQAAPSLHKRREAAASWWQRCKDGVTGMLSTPDRQIGWWLPAVWAGWQAVRRHDVGVLYSTGKPWTAHLVGCGLRWLTRTPWVADFRDPWLNNPSSASMSRLRQAIESRLERMVMRRADVVVANTEVVRQDWMQRYPFLKPDNVVTLTNGFDPDESLPPCSRQAPHRSPQAPILTLTHAGALYAQRYPHHFFVALDRVLTQGTVPGKCLRVNLVGSWDTQTNTFLAEHPKVAEIVQLVPQVPHHAYLGYLQQSDILLLLQPQTVSQIPAKVFEYMQAGKTILALTPPCGATGDLVRSEELGRVCDATDTEGIQQALEALYRDFAAGTLQLGVSASTYRKYDMRHLTHRLASSFDRLV</sequence>
<dbReference type="SUPFAM" id="SSF53756">
    <property type="entry name" value="UDP-Glycosyltransferase/glycogen phosphorylase"/>
    <property type="match status" value="1"/>
</dbReference>
<accession>W4MD87</accession>
<organism evidence="2 3">
    <name type="scientific">Candidatus Entotheonella gemina</name>
    <dbReference type="NCBI Taxonomy" id="1429439"/>
    <lineage>
        <taxon>Bacteria</taxon>
        <taxon>Pseudomonadati</taxon>
        <taxon>Nitrospinota/Tectimicrobiota group</taxon>
        <taxon>Candidatus Tectimicrobiota</taxon>
        <taxon>Candidatus Entotheonellia</taxon>
        <taxon>Candidatus Entotheonellales</taxon>
        <taxon>Candidatus Entotheonellaceae</taxon>
        <taxon>Candidatus Entotheonella</taxon>
    </lineage>
</organism>
<dbReference type="HOGENOM" id="CLU_032377_0_0_7"/>
<dbReference type="Proteomes" id="UP000019140">
    <property type="component" value="Unassembled WGS sequence"/>
</dbReference>
<comment type="caution">
    <text evidence="2">The sequence shown here is derived from an EMBL/GenBank/DDBJ whole genome shotgun (WGS) entry which is preliminary data.</text>
</comment>
<dbReference type="EMBL" id="AZHX01000257">
    <property type="protein sequence ID" value="ETX08274.1"/>
    <property type="molecule type" value="Genomic_DNA"/>
</dbReference>
<evidence type="ECO:0000259" key="1">
    <source>
        <dbReference type="Pfam" id="PF13439"/>
    </source>
</evidence>
<reference evidence="2 3" key="1">
    <citation type="journal article" date="2014" name="Nature">
        <title>An environmental bacterial taxon with a large and distinct metabolic repertoire.</title>
        <authorList>
            <person name="Wilson M.C."/>
            <person name="Mori T."/>
            <person name="Ruckert C."/>
            <person name="Uria A.R."/>
            <person name="Helf M.J."/>
            <person name="Takada K."/>
            <person name="Gernert C."/>
            <person name="Steffens U.A."/>
            <person name="Heycke N."/>
            <person name="Schmitt S."/>
            <person name="Rinke C."/>
            <person name="Helfrich E.J."/>
            <person name="Brachmann A.O."/>
            <person name="Gurgui C."/>
            <person name="Wakimoto T."/>
            <person name="Kracht M."/>
            <person name="Crusemann M."/>
            <person name="Hentschel U."/>
            <person name="Abe I."/>
            <person name="Matsunaga S."/>
            <person name="Kalinowski J."/>
            <person name="Takeyama H."/>
            <person name="Piel J."/>
        </authorList>
    </citation>
    <scope>NUCLEOTIDE SEQUENCE [LARGE SCALE GENOMIC DNA]</scope>
    <source>
        <strain evidence="3">TSY2</strain>
    </source>
</reference>
<dbReference type="GO" id="GO:0016757">
    <property type="term" value="F:glycosyltransferase activity"/>
    <property type="evidence" value="ECO:0007669"/>
    <property type="project" value="UniProtKB-ARBA"/>
</dbReference>
<dbReference type="InterPro" id="IPR028098">
    <property type="entry name" value="Glyco_trans_4-like_N"/>
</dbReference>
<keyword evidence="3" id="KW-1185">Reference proteome</keyword>